<dbReference type="InterPro" id="IPR028098">
    <property type="entry name" value="Glyco_trans_4-like_N"/>
</dbReference>
<evidence type="ECO:0000256" key="3">
    <source>
        <dbReference type="SAM" id="MobiDB-lite"/>
    </source>
</evidence>
<dbReference type="PANTHER" id="PTHR45947:SF3">
    <property type="entry name" value="SULFOQUINOVOSYL TRANSFERASE SQD2"/>
    <property type="match status" value="1"/>
</dbReference>
<dbReference type="Pfam" id="PF13579">
    <property type="entry name" value="Glyco_trans_4_4"/>
    <property type="match status" value="1"/>
</dbReference>
<dbReference type="InterPro" id="IPR050194">
    <property type="entry name" value="Glycosyltransferase_grp1"/>
</dbReference>
<evidence type="ECO:0000259" key="4">
    <source>
        <dbReference type="Pfam" id="PF13579"/>
    </source>
</evidence>
<dbReference type="SUPFAM" id="SSF53756">
    <property type="entry name" value="UDP-Glycosyltransferase/glycogen phosphorylase"/>
    <property type="match status" value="1"/>
</dbReference>
<name>A0A5C4V5N9_9ACTN</name>
<dbReference type="AlphaFoldDB" id="A0A5C4V5N9"/>
<protein>
    <submittedName>
        <fullName evidence="5">Glycosyltransferase</fullName>
    </submittedName>
</protein>
<dbReference type="OrthoDB" id="3180470at2"/>
<dbReference type="CDD" id="cd03794">
    <property type="entry name" value="GT4_WbuB-like"/>
    <property type="match status" value="1"/>
</dbReference>
<evidence type="ECO:0000256" key="1">
    <source>
        <dbReference type="ARBA" id="ARBA00022676"/>
    </source>
</evidence>
<feature type="domain" description="Glycosyltransferase subfamily 4-like N-terminal" evidence="4">
    <location>
        <begin position="85"/>
        <end position="270"/>
    </location>
</feature>
<proteinExistence type="predicted"/>
<dbReference type="GO" id="GO:0016758">
    <property type="term" value="F:hexosyltransferase activity"/>
    <property type="evidence" value="ECO:0007669"/>
    <property type="project" value="TreeGrafter"/>
</dbReference>
<keyword evidence="6" id="KW-1185">Reference proteome</keyword>
<evidence type="ECO:0000313" key="6">
    <source>
        <dbReference type="Proteomes" id="UP000311713"/>
    </source>
</evidence>
<feature type="region of interest" description="Disordered" evidence="3">
    <location>
        <begin position="1"/>
        <end position="67"/>
    </location>
</feature>
<evidence type="ECO:0000313" key="5">
    <source>
        <dbReference type="EMBL" id="TNM31187.1"/>
    </source>
</evidence>
<evidence type="ECO:0000256" key="2">
    <source>
        <dbReference type="ARBA" id="ARBA00022679"/>
    </source>
</evidence>
<dbReference type="Gene3D" id="3.40.50.2000">
    <property type="entry name" value="Glycogen Phosphorylase B"/>
    <property type="match status" value="2"/>
</dbReference>
<keyword evidence="2 5" id="KW-0808">Transferase</keyword>
<dbReference type="Pfam" id="PF13692">
    <property type="entry name" value="Glyco_trans_1_4"/>
    <property type="match status" value="1"/>
</dbReference>
<organism evidence="5 6">
    <name type="scientific">Streptomyces sedi</name>
    <dbReference type="NCBI Taxonomy" id="555059"/>
    <lineage>
        <taxon>Bacteria</taxon>
        <taxon>Bacillati</taxon>
        <taxon>Actinomycetota</taxon>
        <taxon>Actinomycetes</taxon>
        <taxon>Kitasatosporales</taxon>
        <taxon>Streptomycetaceae</taxon>
        <taxon>Streptomyces</taxon>
    </lineage>
</organism>
<dbReference type="EMBL" id="VDGT01000006">
    <property type="protein sequence ID" value="TNM31187.1"/>
    <property type="molecule type" value="Genomic_DNA"/>
</dbReference>
<sequence length="490" mass="50617">MSATPSSVPRPSWDADARSCRTGRAPISCAPPLPGRSPAVTDAATEATCPDGGEVEKRSVVSDPQAPGGERLLLVSTNYAPEQAGIGPYATQLAEHWATARDAEVHVLAGLPHYPAWRVDPEYRGRWRLVDARDGVLVHRRRHYVPGRQSALRRAAYEGTILGHGLLAPPRMARPDAVVAQVPSLAGGLLAARIAARHRVPFVPVVQDLMGAAAAQSGIAGGGRVAALAAGIERRMLARATLVGVIHESFAEGVGALGVPAARIRLVPNWSHVTPPTRPRAAVRARLGWPQERTVLLHSGNMGVKQGLDVLVETARRAPELHVVLMGDGSCRARLAAAAEGLPNVELLPPAPEAEFTDVLAAADVLLVTQRASVLDMSVPSKLTSYFVAGRPVLASVAGDGGTAAELRRSGGGRLVPPEDPDALADAARALAADPAGAAALGAAGAAYAAGHLSRAAGLARVSALLDEALTAHAPARVRAVRPALPGAPA</sequence>
<accession>A0A5C4V5N9</accession>
<dbReference type="GO" id="GO:1901137">
    <property type="term" value="P:carbohydrate derivative biosynthetic process"/>
    <property type="evidence" value="ECO:0007669"/>
    <property type="project" value="UniProtKB-ARBA"/>
</dbReference>
<dbReference type="PANTHER" id="PTHR45947">
    <property type="entry name" value="SULFOQUINOVOSYL TRANSFERASE SQD2"/>
    <property type="match status" value="1"/>
</dbReference>
<comment type="caution">
    <text evidence="5">The sequence shown here is derived from an EMBL/GenBank/DDBJ whole genome shotgun (WGS) entry which is preliminary data.</text>
</comment>
<reference evidence="5 6" key="1">
    <citation type="submission" date="2019-06" db="EMBL/GenBank/DDBJ databases">
        <title>Draft genome of Streptomyces sedi sp. JCM16909.</title>
        <authorList>
            <person name="Klykleung N."/>
            <person name="Tanasupawat S."/>
            <person name="Kudo T."/>
            <person name="Yuki M."/>
            <person name="Ohkuma M."/>
        </authorList>
    </citation>
    <scope>NUCLEOTIDE SEQUENCE [LARGE SCALE GENOMIC DNA]</scope>
    <source>
        <strain evidence="5 6">JCM 16909</strain>
    </source>
</reference>
<keyword evidence="1" id="KW-0328">Glycosyltransferase</keyword>
<gene>
    <name evidence="5" type="ORF">FH715_10930</name>
</gene>
<dbReference type="Proteomes" id="UP000311713">
    <property type="component" value="Unassembled WGS sequence"/>
</dbReference>